<name>A0A2T0FLF7_9ASCO</name>
<organism evidence="2 3">
    <name type="scientific">Wickerhamiella sorbophila</name>
    <dbReference type="NCBI Taxonomy" id="45607"/>
    <lineage>
        <taxon>Eukaryota</taxon>
        <taxon>Fungi</taxon>
        <taxon>Dikarya</taxon>
        <taxon>Ascomycota</taxon>
        <taxon>Saccharomycotina</taxon>
        <taxon>Dipodascomycetes</taxon>
        <taxon>Dipodascales</taxon>
        <taxon>Trichomonascaceae</taxon>
        <taxon>Wickerhamiella</taxon>
    </lineage>
</organism>
<feature type="compositionally biased region" description="Basic residues" evidence="1">
    <location>
        <begin position="68"/>
        <end position="77"/>
    </location>
</feature>
<evidence type="ECO:0000313" key="3">
    <source>
        <dbReference type="Proteomes" id="UP000238350"/>
    </source>
</evidence>
<feature type="region of interest" description="Disordered" evidence="1">
    <location>
        <begin position="47"/>
        <end position="119"/>
    </location>
</feature>
<accession>A0A2T0FLF7</accession>
<dbReference type="Proteomes" id="UP000238350">
    <property type="component" value="Unassembled WGS sequence"/>
</dbReference>
<gene>
    <name evidence="2" type="ORF">B9G98_03439</name>
</gene>
<evidence type="ECO:0000313" key="2">
    <source>
        <dbReference type="EMBL" id="PRT55819.1"/>
    </source>
</evidence>
<sequence length="119" mass="13460">MDYKRLDVERAKMAVSVAGAKSLVSEWMGADVFNDDEEDDVVSRLLKSAEKAKPPPTDKNQALERLRTKMNHKKPASKPRPVVQEQSSDDEEESKTSSIGKRKNVKSVLDSYKRKKRKG</sequence>
<dbReference type="GeneID" id="36517187"/>
<dbReference type="EMBL" id="NDIQ01000022">
    <property type="protein sequence ID" value="PRT55819.1"/>
    <property type="molecule type" value="Genomic_DNA"/>
</dbReference>
<dbReference type="AlphaFoldDB" id="A0A2T0FLF7"/>
<keyword evidence="3" id="KW-1185">Reference proteome</keyword>
<dbReference type="RefSeq" id="XP_024665764.1">
    <property type="nucleotide sequence ID" value="XM_024809996.1"/>
</dbReference>
<evidence type="ECO:0000256" key="1">
    <source>
        <dbReference type="SAM" id="MobiDB-lite"/>
    </source>
</evidence>
<comment type="caution">
    <text evidence="2">The sequence shown here is derived from an EMBL/GenBank/DDBJ whole genome shotgun (WGS) entry which is preliminary data.</text>
</comment>
<protein>
    <submittedName>
        <fullName evidence="2">Uncharacterized protein</fullName>
    </submittedName>
</protein>
<reference evidence="2 3" key="1">
    <citation type="submission" date="2017-04" db="EMBL/GenBank/DDBJ databases">
        <title>Genome sequencing of [Candida] sorbophila.</title>
        <authorList>
            <person name="Ahn J.O."/>
        </authorList>
    </citation>
    <scope>NUCLEOTIDE SEQUENCE [LARGE SCALE GENOMIC DNA]</scope>
    <source>
        <strain evidence="2 3">DS02</strain>
    </source>
</reference>
<proteinExistence type="predicted"/>